<evidence type="ECO:0000259" key="6">
    <source>
        <dbReference type="PROSITE" id="PS50913"/>
    </source>
</evidence>
<keyword evidence="8" id="KW-1185">Reference proteome</keyword>
<proteinExistence type="predicted"/>
<comment type="caution">
    <text evidence="7">The sequence shown here is derived from an EMBL/GenBank/DDBJ whole genome shotgun (WGS) entry which is preliminary data.</text>
</comment>
<comment type="subcellular location">
    <subcellularLocation>
        <location evidence="1">Golgi apparatus</location>
    </subcellularLocation>
</comment>
<dbReference type="GO" id="GO:0006888">
    <property type="term" value="P:endoplasmic reticulum to Golgi vesicle-mediated transport"/>
    <property type="evidence" value="ECO:0007669"/>
    <property type="project" value="TreeGrafter"/>
</dbReference>
<feature type="region of interest" description="Disordered" evidence="5">
    <location>
        <begin position="523"/>
        <end position="545"/>
    </location>
</feature>
<organism evidence="7 8">
    <name type="scientific">Diversispora epigaea</name>
    <dbReference type="NCBI Taxonomy" id="1348612"/>
    <lineage>
        <taxon>Eukaryota</taxon>
        <taxon>Fungi</taxon>
        <taxon>Fungi incertae sedis</taxon>
        <taxon>Mucoromycota</taxon>
        <taxon>Glomeromycotina</taxon>
        <taxon>Glomeromycetes</taxon>
        <taxon>Diversisporales</taxon>
        <taxon>Diversisporaceae</taxon>
        <taxon>Diversispora</taxon>
    </lineage>
</organism>
<name>A0A397GBJ5_9GLOM</name>
<evidence type="ECO:0000313" key="7">
    <source>
        <dbReference type="EMBL" id="RHZ47459.1"/>
    </source>
</evidence>
<feature type="compositionally biased region" description="Polar residues" evidence="5">
    <location>
        <begin position="1"/>
        <end position="15"/>
    </location>
</feature>
<dbReference type="STRING" id="1348612.A0A397GBJ5"/>
<feature type="region of interest" description="Disordered" evidence="5">
    <location>
        <begin position="74"/>
        <end position="127"/>
    </location>
</feature>
<keyword evidence="3 4" id="KW-0175">Coiled coil</keyword>
<dbReference type="PROSITE" id="PS50913">
    <property type="entry name" value="GRIP"/>
    <property type="match status" value="1"/>
</dbReference>
<evidence type="ECO:0000256" key="1">
    <source>
        <dbReference type="ARBA" id="ARBA00004555"/>
    </source>
</evidence>
<sequence length="582" mass="67008">MAELQKQTVATTTGTLEKPVVTSKSEQPMIVSQHSLLQAVNYLRSELEKVQSENNNLTKERISLIEQLELEKNKFSNSPRNSSRNSIETTETAVDIVQEEEEGGGGGGGEEVEEEEGNSDTSENKNEQEIIISELQLKIEQVEKEKEEFIAYIEQEKQVLKAQLDLTQEEKQQLEIQHQSLIAKLANFKTSIADKLKTDLEDLNQKKQQIESLNLQNQELITRVSELQSDLSISRTEHDNTTQQLHTLEAQLYEIQRQTSQEISEKDKTIRDLQINLDRSERERVNGEVTMMELKSAKDEFLSRIKHLEREMEVLKQEKETLKAEKDNETESLNNLQNVLEEFEAAKQSEIREAVEGIQRRLATTAKELSEFKERALLAEEQLTQSKEEAGRTSLYEKEIKEKNLLIGKLRHEAVILNEHLTEALRRMREESSENNVDKRLITNLLIAFFNTPRGDSKRYEILQLMANMLQWTDEQKELVGLIRKAFRPIDDRSSNNNNINNGVGSGNTRWVSGLWTPTIERPRSRLSEDAPRSTIRLSEDDEPNESFSDMWISFLLKEASKENLIEQKIDINTISTQSGEK</sequence>
<dbReference type="GO" id="GO:0007030">
    <property type="term" value="P:Golgi organization"/>
    <property type="evidence" value="ECO:0007669"/>
    <property type="project" value="TreeGrafter"/>
</dbReference>
<gene>
    <name evidence="7" type="ORF">Glove_579g13</name>
</gene>
<feature type="coiled-coil region" evidence="4">
    <location>
        <begin position="40"/>
        <end position="74"/>
    </location>
</feature>
<accession>A0A397GBJ5</accession>
<dbReference type="Pfam" id="PF10375">
    <property type="entry name" value="GRAB"/>
    <property type="match status" value="1"/>
</dbReference>
<dbReference type="PANTHER" id="PTHR18921">
    <property type="entry name" value="MYOSIN HEAVY CHAIN - RELATED"/>
    <property type="match status" value="1"/>
</dbReference>
<dbReference type="OrthoDB" id="71227at2759"/>
<feature type="compositionally biased region" description="Basic and acidic residues" evidence="5">
    <location>
        <begin position="523"/>
        <end position="532"/>
    </location>
</feature>
<protein>
    <recommendedName>
        <fullName evidence="6">GRIP domain-containing protein</fullName>
    </recommendedName>
</protein>
<dbReference type="EMBL" id="PQFF01000488">
    <property type="protein sequence ID" value="RHZ47459.1"/>
    <property type="molecule type" value="Genomic_DNA"/>
</dbReference>
<dbReference type="PANTHER" id="PTHR18921:SF2">
    <property type="entry name" value="THYROID RECEPTOR-INTERACTING PROTEIN 11"/>
    <property type="match status" value="1"/>
</dbReference>
<dbReference type="InterPro" id="IPR000237">
    <property type="entry name" value="GRIP_dom"/>
</dbReference>
<dbReference type="InterPro" id="IPR019459">
    <property type="entry name" value="GRAB"/>
</dbReference>
<reference evidence="7 8" key="1">
    <citation type="submission" date="2018-08" db="EMBL/GenBank/DDBJ databases">
        <title>Genome and evolution of the arbuscular mycorrhizal fungus Diversispora epigaea (formerly Glomus versiforme) and its bacterial endosymbionts.</title>
        <authorList>
            <person name="Sun X."/>
            <person name="Fei Z."/>
            <person name="Harrison M."/>
        </authorList>
    </citation>
    <scope>NUCLEOTIDE SEQUENCE [LARGE SCALE GENOMIC DNA]</scope>
    <source>
        <strain evidence="7 8">IT104</strain>
    </source>
</reference>
<dbReference type="AlphaFoldDB" id="A0A397GBJ5"/>
<dbReference type="GO" id="GO:0005794">
    <property type="term" value="C:Golgi apparatus"/>
    <property type="evidence" value="ECO:0007669"/>
    <property type="project" value="UniProtKB-SubCell"/>
</dbReference>
<feature type="domain" description="GRIP" evidence="6">
    <location>
        <begin position="432"/>
        <end position="483"/>
    </location>
</feature>
<evidence type="ECO:0000313" key="8">
    <source>
        <dbReference type="Proteomes" id="UP000266861"/>
    </source>
</evidence>
<dbReference type="Proteomes" id="UP000266861">
    <property type="component" value="Unassembled WGS sequence"/>
</dbReference>
<evidence type="ECO:0000256" key="5">
    <source>
        <dbReference type="SAM" id="MobiDB-lite"/>
    </source>
</evidence>
<keyword evidence="2" id="KW-0333">Golgi apparatus</keyword>
<dbReference type="GO" id="GO:0031267">
    <property type="term" value="F:small GTPase binding"/>
    <property type="evidence" value="ECO:0007669"/>
    <property type="project" value="TreeGrafter"/>
</dbReference>
<evidence type="ECO:0000256" key="2">
    <source>
        <dbReference type="ARBA" id="ARBA00023034"/>
    </source>
</evidence>
<feature type="compositionally biased region" description="Low complexity" evidence="5">
    <location>
        <begin position="76"/>
        <end position="86"/>
    </location>
</feature>
<evidence type="ECO:0000256" key="4">
    <source>
        <dbReference type="SAM" id="Coils"/>
    </source>
</evidence>
<evidence type="ECO:0000256" key="3">
    <source>
        <dbReference type="ARBA" id="ARBA00023054"/>
    </source>
</evidence>
<feature type="region of interest" description="Disordered" evidence="5">
    <location>
        <begin position="1"/>
        <end position="27"/>
    </location>
</feature>